<evidence type="ECO:0000256" key="26">
    <source>
        <dbReference type="ARBA" id="ARBA00047995"/>
    </source>
</evidence>
<comment type="caution">
    <text evidence="27">Lacks conserved residue(s) required for the propagation of feature annotation.</text>
</comment>
<keyword evidence="13 27" id="KW-0255">Endonuclease</keyword>
<dbReference type="GO" id="GO:0042025">
    <property type="term" value="C:host cell nucleus"/>
    <property type="evidence" value="ECO:0007669"/>
    <property type="project" value="UniProtKB-SubCell"/>
</dbReference>
<dbReference type="PROSITE" id="PS52022">
    <property type="entry name" value="PV_NS1_NUC"/>
    <property type="match status" value="1"/>
</dbReference>
<evidence type="ECO:0000256" key="21">
    <source>
        <dbReference type="ARBA" id="ARBA00023125"/>
    </source>
</evidence>
<evidence type="ECO:0000256" key="27">
    <source>
        <dbReference type="PROSITE-ProRule" id="PRU01366"/>
    </source>
</evidence>
<comment type="subunit">
    <text evidence="5">Homooligomer; when bound to DNA.</text>
</comment>
<feature type="short sequence motif" description="RCR-3" evidence="27">
    <location>
        <begin position="58"/>
        <end position="62"/>
    </location>
</feature>
<keyword evidence="22" id="KW-0804">Transcription</keyword>
<evidence type="ECO:0000256" key="1">
    <source>
        <dbReference type="ARBA" id="ARBA00001946"/>
    </source>
</evidence>
<feature type="domain" description="SF3 helicase" evidence="29">
    <location>
        <begin position="224"/>
        <end position="391"/>
    </location>
</feature>
<evidence type="ECO:0000256" key="6">
    <source>
        <dbReference type="ARBA" id="ARBA00012551"/>
    </source>
</evidence>
<evidence type="ECO:0000256" key="16">
    <source>
        <dbReference type="ARBA" id="ARBA00022840"/>
    </source>
</evidence>
<evidence type="ECO:0000256" key="24">
    <source>
        <dbReference type="ARBA" id="ARBA00030491"/>
    </source>
</evidence>
<evidence type="ECO:0000256" key="12">
    <source>
        <dbReference type="ARBA" id="ARBA00022741"/>
    </source>
</evidence>
<protein>
    <recommendedName>
        <fullName evidence="7">Initiator protein NS1</fullName>
        <ecNumber evidence="6">3.6.4.12</ecNumber>
    </recommendedName>
    <alternativeName>
        <fullName evidence="24">Non-structural protein 1</fullName>
    </alternativeName>
    <alternativeName>
        <fullName evidence="25">Non-structural protein NS1</fullName>
    </alternativeName>
</protein>
<evidence type="ECO:0000256" key="23">
    <source>
        <dbReference type="ARBA" id="ARBA00023268"/>
    </source>
</evidence>
<dbReference type="EC" id="3.6.4.12" evidence="6"/>
<keyword evidence="9 27" id="KW-0235">DNA replication</keyword>
<evidence type="ECO:0000256" key="28">
    <source>
        <dbReference type="SAM" id="MobiDB-lite"/>
    </source>
</evidence>
<evidence type="ECO:0000256" key="25">
    <source>
        <dbReference type="ARBA" id="ARBA00032999"/>
    </source>
</evidence>
<dbReference type="InterPro" id="IPR014015">
    <property type="entry name" value="Helicase_SF3_DNA-vir"/>
</dbReference>
<evidence type="ECO:0000259" key="29">
    <source>
        <dbReference type="PROSITE" id="PS51206"/>
    </source>
</evidence>
<dbReference type="GO" id="GO:0039693">
    <property type="term" value="P:viral DNA genome replication"/>
    <property type="evidence" value="ECO:0007669"/>
    <property type="project" value="UniProtKB-KW"/>
</dbReference>
<evidence type="ECO:0000256" key="18">
    <source>
        <dbReference type="ARBA" id="ARBA00023015"/>
    </source>
</evidence>
<evidence type="ECO:0000256" key="10">
    <source>
        <dbReference type="ARBA" id="ARBA00022722"/>
    </source>
</evidence>
<keyword evidence="16" id="KW-0067">ATP-binding</keyword>
<dbReference type="InterPro" id="IPR054766">
    <property type="entry name" value="BoV_NS1-like_N"/>
</dbReference>
<comment type="function">
    <text evidence="2">Multifunctional protein which displays endonuclease and helicase activities required for initiating and directing viral DNA replication. Also plays a role in viral packaging and transactivation of several promoters. Binds site-specifically to 2-3 approximate tandem copies within the origins of replication (Ori), unwinds this hairpin region and nicks one DNA strand thereby initiating the rolling circle replication (RCR). Becomes covalently attached to the 5' end of the nick and provides a 3'OH for priming DNA synthesis. The helicase activity unwinds DNA in a 3'-5' direction on the longer strand. Participates in the transcriptional regulation of several promoters.</text>
</comment>
<evidence type="ECO:0000256" key="4">
    <source>
        <dbReference type="ARBA" id="ARBA00009826"/>
    </source>
</evidence>
<comment type="catalytic activity">
    <reaction evidence="26">
        <text>ATP + H2O = ADP + phosphate + H(+)</text>
        <dbReference type="Rhea" id="RHEA:13065"/>
        <dbReference type="ChEBI" id="CHEBI:15377"/>
        <dbReference type="ChEBI" id="CHEBI:15378"/>
        <dbReference type="ChEBI" id="CHEBI:30616"/>
        <dbReference type="ChEBI" id="CHEBI:43474"/>
        <dbReference type="ChEBI" id="CHEBI:456216"/>
        <dbReference type="EC" id="3.6.4.12"/>
    </reaction>
</comment>
<evidence type="ECO:0000256" key="7">
    <source>
        <dbReference type="ARBA" id="ARBA00020731"/>
    </source>
</evidence>
<keyword evidence="12 27" id="KW-0547">Nucleotide-binding</keyword>
<dbReference type="GO" id="GO:0046872">
    <property type="term" value="F:metal ion binding"/>
    <property type="evidence" value="ECO:0007669"/>
    <property type="project" value="UniProtKB-KW"/>
</dbReference>
<dbReference type="GO" id="GO:0005524">
    <property type="term" value="F:ATP binding"/>
    <property type="evidence" value="ECO:0007669"/>
    <property type="project" value="UniProtKB-KW"/>
</dbReference>
<keyword evidence="17" id="KW-0460">Magnesium</keyword>
<evidence type="ECO:0000256" key="17">
    <source>
        <dbReference type="ARBA" id="ARBA00022842"/>
    </source>
</evidence>
<evidence type="ECO:0000256" key="22">
    <source>
        <dbReference type="ARBA" id="ARBA00023163"/>
    </source>
</evidence>
<organism evidence="31">
    <name type="scientific">Tasmanian devil-associated bocavirus 1</name>
    <dbReference type="NCBI Taxonomy" id="2529488"/>
    <lineage>
        <taxon>Viruses</taxon>
        <taxon>Monodnaviria</taxon>
        <taxon>Shotokuvirae</taxon>
        <taxon>Cossaviricota</taxon>
        <taxon>Quintoviricetes</taxon>
        <taxon>Piccovirales</taxon>
        <taxon>Parvoviridae</taxon>
        <taxon>Parvovirinae</taxon>
        <taxon>Bocaparvovirus</taxon>
    </lineage>
</organism>
<feature type="compositionally biased region" description="Polar residues" evidence="28">
    <location>
        <begin position="544"/>
        <end position="573"/>
    </location>
</feature>
<dbReference type="PROSITE" id="PS51206">
    <property type="entry name" value="SF3_HELICASE_1"/>
    <property type="match status" value="1"/>
</dbReference>
<evidence type="ECO:0000259" key="30">
    <source>
        <dbReference type="PROSITE" id="PS52022"/>
    </source>
</evidence>
<dbReference type="Pfam" id="PF22419">
    <property type="entry name" value="HBoV_NS1-like_N"/>
    <property type="match status" value="1"/>
</dbReference>
<keyword evidence="21 27" id="KW-0238">DNA-binding</keyword>
<evidence type="ECO:0000256" key="3">
    <source>
        <dbReference type="ARBA" id="ARBA00004147"/>
    </source>
</evidence>
<keyword evidence="23" id="KW-0511">Multifunctional enzyme</keyword>
<feature type="active site" description="For nuclease activity" evidence="27">
    <location>
        <position position="58"/>
    </location>
</feature>
<dbReference type="InterPro" id="IPR049901">
    <property type="entry name" value="PV_NS1-NUC"/>
</dbReference>
<sequence>MLRCLSNSQHTWVPLVLDNLQKMRRGEISEWWDILKYKTKRGDLHASQIDPKSFITNYLLCKNWKPTANADHRLITGDLDYFAASGPKTYGASIINGTFLSPITRKALWERLQPSTPAPNNPIFSGHCFANLPSVSTQTMSKKLSKKEKLMLDCLQRCDSDYITTYEDLVEKHGELVIQFEATPGGSNLLQQVLHMSNIRVQQSHNAFSYMCGRLPAQPITPKNKLMYLLSYQGYNPIQAGHWFACWLQKSTGKRNTVLFYGPASTGKTNAAKAIAEAVKLYGCVNHTNKQFPFNDCPNKLLCWWEECQMSTEFVEQAKCILGGTAFRVDRKHRDSILLPQIPCLISSNNNIYEVVSGNSVLGVHAQPLKDRVTQFNFLKKLPQDFGEISPQEVSDLIQYCAGKFTCTLEGYCEQWNIKDCKNTFPLAAYCPGHTLQDYTLESQDDYQNCPTCGNFYPLVVSESAWNQPEYWEGMDIDSISVESTPTKLSDVHSFPNTPNSIPAPQGEPAQPAPKKRRLSFSEVSDFLSEIEHVYETGLETHGWEQQTPGGTTSQETQNSEPDNERPSCSWQQ</sequence>
<evidence type="ECO:0000256" key="9">
    <source>
        <dbReference type="ARBA" id="ARBA00022705"/>
    </source>
</evidence>
<dbReference type="Pfam" id="PF01057">
    <property type="entry name" value="Parvo_NS1"/>
    <property type="match status" value="1"/>
</dbReference>
<evidence type="ECO:0000256" key="15">
    <source>
        <dbReference type="ARBA" id="ARBA00022806"/>
    </source>
</evidence>
<comment type="subcellular location">
    <subcellularLocation>
        <location evidence="3 27">Host nucleus</location>
    </subcellularLocation>
</comment>
<evidence type="ECO:0000256" key="11">
    <source>
        <dbReference type="ARBA" id="ARBA00022723"/>
    </source>
</evidence>
<feature type="domain" description="PV NS1-Nuc" evidence="30">
    <location>
        <begin position="1"/>
        <end position="119"/>
    </location>
</feature>
<dbReference type="EMBL" id="MK513525">
    <property type="protein sequence ID" value="QBJ04579.1"/>
    <property type="molecule type" value="Genomic_DNA"/>
</dbReference>
<keyword evidence="8 27" id="KW-1048">Host nucleus</keyword>
<name>A0A481W7U3_9VIRU</name>
<evidence type="ECO:0000256" key="2">
    <source>
        <dbReference type="ARBA" id="ARBA00002892"/>
    </source>
</evidence>
<evidence type="ECO:0000313" key="31">
    <source>
        <dbReference type="EMBL" id="QBJ04579.1"/>
    </source>
</evidence>
<evidence type="ECO:0000256" key="5">
    <source>
        <dbReference type="ARBA" id="ARBA00011717"/>
    </source>
</evidence>
<comment type="similarity">
    <text evidence="4">Belongs to the parvoviruses initiator protein NS1 family.</text>
</comment>
<dbReference type="GO" id="GO:0006260">
    <property type="term" value="P:DNA replication"/>
    <property type="evidence" value="ECO:0007669"/>
    <property type="project" value="UniProtKB-UniRule"/>
</dbReference>
<keyword evidence="14 27" id="KW-0378">Hydrolase</keyword>
<dbReference type="GO" id="GO:0003678">
    <property type="term" value="F:DNA helicase activity"/>
    <property type="evidence" value="ECO:0007669"/>
    <property type="project" value="UniProtKB-EC"/>
</dbReference>
<evidence type="ECO:0000256" key="19">
    <source>
        <dbReference type="ARBA" id="ARBA00023109"/>
    </source>
</evidence>
<dbReference type="InterPro" id="IPR027417">
    <property type="entry name" value="P-loop_NTPase"/>
</dbReference>
<feature type="region of interest" description="Disordered" evidence="28">
    <location>
        <begin position="487"/>
        <end position="519"/>
    </location>
</feature>
<reference evidence="31" key="1">
    <citation type="submission" date="2019-02" db="EMBL/GenBank/DDBJ databases">
        <title>Fecal viral diversity of captive and wild Tasmanian devils characterized using virion-enriched metagenomics and meta-transcriptomics.</title>
        <authorList>
            <person name="Chong R."/>
            <person name="Shi M."/>
            <person name="Grueber C."/>
            <person name="Holmes E.C."/>
            <person name="Hogg C.J."/>
            <person name="Belov K."/>
            <person name="Barrs V.R."/>
        </authorList>
    </citation>
    <scope>NUCLEOTIDE SEQUENCE</scope>
    <source>
        <strain evidence="31">Maria Island/Tasmania/Sarcophilus_harrisii/2017/DN52783</strain>
    </source>
</reference>
<keyword evidence="19" id="KW-1194">Viral DNA replication</keyword>
<keyword evidence="10 27" id="KW-0540">Nuclease</keyword>
<dbReference type="Gene3D" id="3.40.1310.20">
    <property type="match status" value="1"/>
</dbReference>
<keyword evidence="15" id="KW-0347">Helicase</keyword>
<dbReference type="GO" id="GO:0004519">
    <property type="term" value="F:endonuclease activity"/>
    <property type="evidence" value="ECO:0007669"/>
    <property type="project" value="UniProtKB-UniRule"/>
</dbReference>
<keyword evidence="20 27" id="KW-0190">Covalent protein-DNA linkage</keyword>
<evidence type="ECO:0000256" key="14">
    <source>
        <dbReference type="ARBA" id="ARBA00022801"/>
    </source>
</evidence>
<evidence type="ECO:0000256" key="8">
    <source>
        <dbReference type="ARBA" id="ARBA00022562"/>
    </source>
</evidence>
<accession>A0A481W7U3</accession>
<keyword evidence="11" id="KW-0479">Metal-binding</keyword>
<dbReference type="Gene3D" id="3.40.50.300">
    <property type="entry name" value="P-loop containing nucleotide triphosphate hydrolases"/>
    <property type="match status" value="1"/>
</dbReference>
<evidence type="ECO:0000256" key="13">
    <source>
        <dbReference type="ARBA" id="ARBA00022759"/>
    </source>
</evidence>
<dbReference type="InterPro" id="IPR001257">
    <property type="entry name" value="Parvovirus_NS1_helicase"/>
</dbReference>
<keyword evidence="18" id="KW-0805">Transcription regulation</keyword>
<feature type="region of interest" description="Disordered" evidence="28">
    <location>
        <begin position="538"/>
        <end position="573"/>
    </location>
</feature>
<evidence type="ECO:0000256" key="20">
    <source>
        <dbReference type="ARBA" id="ARBA00023124"/>
    </source>
</evidence>
<dbReference type="SUPFAM" id="SSF52540">
    <property type="entry name" value="P-loop containing nucleoside triphosphate hydrolases"/>
    <property type="match status" value="1"/>
</dbReference>
<proteinExistence type="inferred from homology"/>
<dbReference type="GO" id="GO:0003677">
    <property type="term" value="F:DNA binding"/>
    <property type="evidence" value="ECO:0007669"/>
    <property type="project" value="UniProtKB-UniRule"/>
</dbReference>
<dbReference type="GO" id="GO:0016787">
    <property type="term" value="F:hydrolase activity"/>
    <property type="evidence" value="ECO:0007669"/>
    <property type="project" value="UniProtKB-KW"/>
</dbReference>
<comment type="cofactor">
    <cofactor evidence="1">
        <name>Mg(2+)</name>
        <dbReference type="ChEBI" id="CHEBI:18420"/>
    </cofactor>
</comment>